<evidence type="ECO:0000313" key="2">
    <source>
        <dbReference type="EMBL" id="KAF5749494.1"/>
    </source>
</evidence>
<dbReference type="Proteomes" id="UP000593562">
    <property type="component" value="Unassembled WGS sequence"/>
</dbReference>
<protein>
    <submittedName>
        <fullName evidence="2">Uncharacterized protein</fullName>
    </submittedName>
</protein>
<feature type="region of interest" description="Disordered" evidence="1">
    <location>
        <begin position="1"/>
        <end position="27"/>
    </location>
</feature>
<evidence type="ECO:0000313" key="3">
    <source>
        <dbReference type="Proteomes" id="UP000593562"/>
    </source>
</evidence>
<comment type="caution">
    <text evidence="2">The sequence shown here is derived from an EMBL/GenBank/DDBJ whole genome shotgun (WGS) entry which is preliminary data.</text>
</comment>
<gene>
    <name evidence="2" type="ORF">HS088_TW04G01463</name>
</gene>
<name>A0A7J7DTL5_TRIWF</name>
<evidence type="ECO:0000256" key="1">
    <source>
        <dbReference type="SAM" id="MobiDB-lite"/>
    </source>
</evidence>
<reference evidence="2 3" key="1">
    <citation type="journal article" date="2020" name="Nat. Commun.">
        <title>Genome of Tripterygium wilfordii and identification of cytochrome P450 involved in triptolide biosynthesis.</title>
        <authorList>
            <person name="Tu L."/>
            <person name="Su P."/>
            <person name="Zhang Z."/>
            <person name="Gao L."/>
            <person name="Wang J."/>
            <person name="Hu T."/>
            <person name="Zhou J."/>
            <person name="Zhang Y."/>
            <person name="Zhao Y."/>
            <person name="Liu Y."/>
            <person name="Song Y."/>
            <person name="Tong Y."/>
            <person name="Lu Y."/>
            <person name="Yang J."/>
            <person name="Xu C."/>
            <person name="Jia M."/>
            <person name="Peters R.J."/>
            <person name="Huang L."/>
            <person name="Gao W."/>
        </authorList>
    </citation>
    <scope>NUCLEOTIDE SEQUENCE [LARGE SCALE GENOMIC DNA]</scope>
    <source>
        <strain evidence="3">cv. XIE 37</strain>
        <tissue evidence="2">Leaf</tissue>
    </source>
</reference>
<dbReference type="InParanoid" id="A0A7J7DTL5"/>
<dbReference type="AlphaFoldDB" id="A0A7J7DTL5"/>
<dbReference type="EMBL" id="JAAARO010000004">
    <property type="protein sequence ID" value="KAF5749494.1"/>
    <property type="molecule type" value="Genomic_DNA"/>
</dbReference>
<feature type="compositionally biased region" description="Basic and acidic residues" evidence="1">
    <location>
        <begin position="7"/>
        <end position="22"/>
    </location>
</feature>
<proteinExistence type="predicted"/>
<keyword evidence="3" id="KW-1185">Reference proteome</keyword>
<sequence>MGTMEYGLHKDEDNHDHQELEAKAPSPRMPSLRLHSVVLGDYGSHDYLICLCSMMWRLKLIKEHSSPMNTYMGSTLYLRLYTPSGL</sequence>
<organism evidence="2 3">
    <name type="scientific">Tripterygium wilfordii</name>
    <name type="common">Thunder God vine</name>
    <dbReference type="NCBI Taxonomy" id="458696"/>
    <lineage>
        <taxon>Eukaryota</taxon>
        <taxon>Viridiplantae</taxon>
        <taxon>Streptophyta</taxon>
        <taxon>Embryophyta</taxon>
        <taxon>Tracheophyta</taxon>
        <taxon>Spermatophyta</taxon>
        <taxon>Magnoliopsida</taxon>
        <taxon>eudicotyledons</taxon>
        <taxon>Gunneridae</taxon>
        <taxon>Pentapetalae</taxon>
        <taxon>rosids</taxon>
        <taxon>fabids</taxon>
        <taxon>Celastrales</taxon>
        <taxon>Celastraceae</taxon>
        <taxon>Tripterygium</taxon>
    </lineage>
</organism>
<accession>A0A7J7DTL5</accession>